<dbReference type="AlphaFoldDB" id="A0A160VD03"/>
<protein>
    <recommendedName>
        <fullName evidence="1">5-hmdU DNA kinase helical domain-containing protein</fullName>
    </recommendedName>
</protein>
<reference evidence="2" key="1">
    <citation type="submission" date="2015-10" db="EMBL/GenBank/DDBJ databases">
        <authorList>
            <person name="Gilbert D.G."/>
        </authorList>
    </citation>
    <scope>NUCLEOTIDE SEQUENCE</scope>
</reference>
<sequence>MNEFHNPYATALDGLVLDDPVSAFFNICRERENIRLEREMSSPKPWTGDPIFQKGRFLNVFREDDRGSKAILHFIKNLEQDLPTLIHALFFARWCNRQETLDKLSTNILSKPKELRKKLETLEPWCNVTAYPVEPVYWEGAQYSRLDAATILFGEIKESLTETITGAQGDVIKATNGVNDLFRMQNDFPIFMAIIDLAWFRPDVIDPGSHVPTGIGAVAYLDRLQAHFGLDDHQKTCDRMIALQKEYWPEAKRAFQPIDIEYISCECRKYYSYVNGTKLFEGKNLFHPKRNLDK</sequence>
<feature type="domain" description="5-hmdU DNA kinase helical" evidence="1">
    <location>
        <begin position="22"/>
        <end position="271"/>
    </location>
</feature>
<gene>
    <name evidence="2" type="ORF">MGWOODY_Mmi901</name>
</gene>
<name>A0A160VD03_9ZZZZ</name>
<accession>A0A160VD03</accession>
<organism evidence="2">
    <name type="scientific">hydrothermal vent metagenome</name>
    <dbReference type="NCBI Taxonomy" id="652676"/>
    <lineage>
        <taxon>unclassified sequences</taxon>
        <taxon>metagenomes</taxon>
        <taxon>ecological metagenomes</taxon>
    </lineage>
</organism>
<dbReference type="InterPro" id="IPR040684">
    <property type="entry name" value="HMUDK_hel"/>
</dbReference>
<proteinExistence type="predicted"/>
<dbReference type="Pfam" id="PF18723">
    <property type="entry name" value="HMUDK_hel"/>
    <property type="match status" value="1"/>
</dbReference>
<dbReference type="EMBL" id="FAXC01000024">
    <property type="protein sequence ID" value="CUV08213.1"/>
    <property type="molecule type" value="Genomic_DNA"/>
</dbReference>
<evidence type="ECO:0000313" key="2">
    <source>
        <dbReference type="EMBL" id="CUV08213.1"/>
    </source>
</evidence>
<evidence type="ECO:0000259" key="1">
    <source>
        <dbReference type="Pfam" id="PF18723"/>
    </source>
</evidence>